<gene>
    <name evidence="1" type="ORF">WJX73_006173</name>
</gene>
<sequence>MVAHWSALLAQYKPGELNQGGCKQGQLRWAPPEPCGCDGCGLRLRHYFADHSPVVARPLDAAGQGRVTHC</sequence>
<evidence type="ECO:0000313" key="1">
    <source>
        <dbReference type="EMBL" id="KAK9807271.1"/>
    </source>
</evidence>
<dbReference type="Proteomes" id="UP001465755">
    <property type="component" value="Unassembled WGS sequence"/>
</dbReference>
<proteinExistence type="predicted"/>
<organism evidence="1 2">
    <name type="scientific">Symbiochloris irregularis</name>
    <dbReference type="NCBI Taxonomy" id="706552"/>
    <lineage>
        <taxon>Eukaryota</taxon>
        <taxon>Viridiplantae</taxon>
        <taxon>Chlorophyta</taxon>
        <taxon>core chlorophytes</taxon>
        <taxon>Trebouxiophyceae</taxon>
        <taxon>Trebouxiales</taxon>
        <taxon>Trebouxiaceae</taxon>
        <taxon>Symbiochloris</taxon>
    </lineage>
</organism>
<keyword evidence="2" id="KW-1185">Reference proteome</keyword>
<dbReference type="EMBL" id="JALJOQ010000032">
    <property type="protein sequence ID" value="KAK9807271.1"/>
    <property type="molecule type" value="Genomic_DNA"/>
</dbReference>
<comment type="caution">
    <text evidence="1">The sequence shown here is derived from an EMBL/GenBank/DDBJ whole genome shotgun (WGS) entry which is preliminary data.</text>
</comment>
<evidence type="ECO:0000313" key="2">
    <source>
        <dbReference type="Proteomes" id="UP001465755"/>
    </source>
</evidence>
<protein>
    <submittedName>
        <fullName evidence="1">Uncharacterized protein</fullName>
    </submittedName>
</protein>
<dbReference type="AlphaFoldDB" id="A0AAW1PFM5"/>
<reference evidence="1 2" key="1">
    <citation type="journal article" date="2024" name="Nat. Commun.">
        <title>Phylogenomics reveals the evolutionary origins of lichenization in chlorophyte algae.</title>
        <authorList>
            <person name="Puginier C."/>
            <person name="Libourel C."/>
            <person name="Otte J."/>
            <person name="Skaloud P."/>
            <person name="Haon M."/>
            <person name="Grisel S."/>
            <person name="Petersen M."/>
            <person name="Berrin J.G."/>
            <person name="Delaux P.M."/>
            <person name="Dal Grande F."/>
            <person name="Keller J."/>
        </authorList>
    </citation>
    <scope>NUCLEOTIDE SEQUENCE [LARGE SCALE GENOMIC DNA]</scope>
    <source>
        <strain evidence="1 2">SAG 2036</strain>
    </source>
</reference>
<name>A0AAW1PFM5_9CHLO</name>
<accession>A0AAW1PFM5</accession>